<dbReference type="EMBL" id="CP003155">
    <property type="protein sequence ID" value="AEV30147.1"/>
    <property type="molecule type" value="Genomic_DNA"/>
</dbReference>
<accession>G8QSW5</accession>
<dbReference type="RefSeq" id="WP_014270988.1">
    <property type="nucleotide sequence ID" value="NC_016633.1"/>
</dbReference>
<evidence type="ECO:0000313" key="3">
    <source>
        <dbReference type="Proteomes" id="UP000005632"/>
    </source>
</evidence>
<protein>
    <submittedName>
        <fullName evidence="2">Uncharacterized protein</fullName>
    </submittedName>
</protein>
<feature type="transmembrane region" description="Helical" evidence="1">
    <location>
        <begin position="42"/>
        <end position="75"/>
    </location>
</feature>
<reference evidence="2 3" key="1">
    <citation type="submission" date="2011-11" db="EMBL/GenBank/DDBJ databases">
        <title>Complete sequence of Spirochaeta sp. grapes.</title>
        <authorList>
            <consortium name="US DOE Joint Genome Institute"/>
            <person name="Lucas S."/>
            <person name="Han J."/>
            <person name="Lapidus A."/>
            <person name="Cheng J.-F."/>
            <person name="Goodwin L."/>
            <person name="Pitluck S."/>
            <person name="Peters L."/>
            <person name="Ovchinnikova G."/>
            <person name="Munk A.C."/>
            <person name="Detter J.C."/>
            <person name="Han C."/>
            <person name="Tapia R."/>
            <person name="Land M."/>
            <person name="Hauser L."/>
            <person name="Kyrpides N."/>
            <person name="Ivanova N."/>
            <person name="Pagani I."/>
            <person name="Ritalahtilisa K."/>
            <person name="Loeffler F."/>
            <person name="Woyke T."/>
        </authorList>
    </citation>
    <scope>NUCLEOTIDE SEQUENCE [LARGE SCALE GENOMIC DNA]</scope>
    <source>
        <strain evidence="3">ATCC BAA-1885 / DSM 22778 / Grapes</strain>
    </source>
</reference>
<name>G8QSW5_SPHPG</name>
<feature type="transmembrane region" description="Helical" evidence="1">
    <location>
        <begin position="107"/>
        <end position="127"/>
    </location>
</feature>
<keyword evidence="1" id="KW-0472">Membrane</keyword>
<dbReference type="KEGG" id="sgp:SpiGrapes_2375"/>
<keyword evidence="3" id="KW-1185">Reference proteome</keyword>
<feature type="transmembrane region" description="Helical" evidence="1">
    <location>
        <begin position="133"/>
        <end position="157"/>
    </location>
</feature>
<evidence type="ECO:0000256" key="1">
    <source>
        <dbReference type="SAM" id="Phobius"/>
    </source>
</evidence>
<keyword evidence="1" id="KW-0812">Transmembrane</keyword>
<dbReference type="HOGENOM" id="CLU_143453_0_0_12"/>
<dbReference type="eggNOG" id="ENOG5033A5Y">
    <property type="taxonomic scope" value="Bacteria"/>
</dbReference>
<dbReference type="Proteomes" id="UP000005632">
    <property type="component" value="Chromosome"/>
</dbReference>
<dbReference type="AlphaFoldDB" id="G8QSW5"/>
<evidence type="ECO:0000313" key="2">
    <source>
        <dbReference type="EMBL" id="AEV30147.1"/>
    </source>
</evidence>
<gene>
    <name evidence="2" type="ordered locus">SpiGrapes_2375</name>
</gene>
<organism evidence="2 3">
    <name type="scientific">Sphaerochaeta pleomorpha (strain ATCC BAA-1885 / DSM 22778 / Grapes)</name>
    <dbReference type="NCBI Taxonomy" id="158190"/>
    <lineage>
        <taxon>Bacteria</taxon>
        <taxon>Pseudomonadati</taxon>
        <taxon>Spirochaetota</taxon>
        <taxon>Spirochaetia</taxon>
        <taxon>Spirochaetales</taxon>
        <taxon>Sphaerochaetaceae</taxon>
        <taxon>Sphaerochaeta</taxon>
    </lineage>
</organism>
<keyword evidence="1" id="KW-1133">Transmembrane helix</keyword>
<dbReference type="OrthoDB" id="981571at2"/>
<dbReference type="STRING" id="158190.SpiGrapes_2375"/>
<sequence length="161" mass="18063">MSYQEKRTLTNMFSGIAVLVAYYLYAFGKYQRGLVEASDLKFWAGTMLIFIGIGVVASILIMILFHILYAIALAVKQGNCDEKKINQTLESSMVEDEMDKLIELKSLRIGFLFAGIGFVGALVSLMFEQPPMVMLNLLFFSFSVGSLFEGGLSLYYYRKGL</sequence>
<feature type="transmembrane region" description="Helical" evidence="1">
    <location>
        <begin position="12"/>
        <end position="30"/>
    </location>
</feature>
<proteinExistence type="predicted"/>